<dbReference type="Proteomes" id="UP001055153">
    <property type="component" value="Unassembled WGS sequence"/>
</dbReference>
<dbReference type="RefSeq" id="WP_238241004.1">
    <property type="nucleotide sequence ID" value="NZ_BPQQ01000085.1"/>
</dbReference>
<reference evidence="1" key="1">
    <citation type="journal article" date="2021" name="Front. Microbiol.">
        <title>Comprehensive Comparative Genomics and Phenotyping of Methylobacterium Species.</title>
        <authorList>
            <person name="Alessa O."/>
            <person name="Ogura Y."/>
            <person name="Fujitani Y."/>
            <person name="Takami H."/>
            <person name="Hayashi T."/>
            <person name="Sahin N."/>
            <person name="Tani A."/>
        </authorList>
    </citation>
    <scope>NUCLEOTIDE SEQUENCE</scope>
    <source>
        <strain evidence="1">DSM 17168</strain>
    </source>
</reference>
<name>A0ABQ4SPA0_9HYPH</name>
<keyword evidence="2" id="KW-1185">Reference proteome</keyword>
<reference evidence="1" key="2">
    <citation type="submission" date="2021-08" db="EMBL/GenBank/DDBJ databases">
        <authorList>
            <person name="Tani A."/>
            <person name="Ola A."/>
            <person name="Ogura Y."/>
            <person name="Katsura K."/>
            <person name="Hayashi T."/>
        </authorList>
    </citation>
    <scope>NUCLEOTIDE SEQUENCE</scope>
    <source>
        <strain evidence="1">DSM 17168</strain>
    </source>
</reference>
<evidence type="ECO:0000313" key="2">
    <source>
        <dbReference type="Proteomes" id="UP001055153"/>
    </source>
</evidence>
<organism evidence="1 2">
    <name type="scientific">Methylobacterium isbiliense</name>
    <dbReference type="NCBI Taxonomy" id="315478"/>
    <lineage>
        <taxon>Bacteria</taxon>
        <taxon>Pseudomonadati</taxon>
        <taxon>Pseudomonadota</taxon>
        <taxon>Alphaproteobacteria</taxon>
        <taxon>Hyphomicrobiales</taxon>
        <taxon>Methylobacteriaceae</taxon>
        <taxon>Methylobacterium</taxon>
    </lineage>
</organism>
<dbReference type="EMBL" id="BPQQ01000085">
    <property type="protein sequence ID" value="GJE03618.1"/>
    <property type="molecule type" value="Genomic_DNA"/>
</dbReference>
<sequence>MAKLPPKPNFRFLFRNEEAPNQLVAPGDTLPITVEFTPPPATKLDDWVLTLDTPTIPRNISVVSQSTEVDAAAGVIRSTVSWTFPRDSNPVPLEVKARAEDRGAGRISELTAAVPVFLVQNLDEALQVTHVDERASERLQLPRRSHVRIRHSGFAGGFNAFNFTPVWDGLDPANLVKSPVETEAFFLPMPAQPVPIALSIETQRGEPLYFRGDSAFAAQALIEPPATPRPPGEVVRVALQRTNAVMTRDAVVNNAIRASAQAMSSSRYFQFIDRVFCGDGPLAGPQQARLAELRQWSRQTDAYVGGVNAYEMLRTATQVFLLMNCGVALDADAFRGTADEDGARLGEYVSPEELSSRIRGYLDLSSGRLPYIQRIVDTAFSDRDGASRGLLCHGLIASRIDAPCLVELFWSYWHEEGMLVQTLNAISRRFQNVRAPGGRDPLAHLEIDPLRPLNGVLWGYIQDEWNRLSVQRRAYEYDHQYGLPIYGRAVPGLRPADSRSKFLEAFHNLLHRTYVFYKEDSDTTVIADGYPLLNSLREVHLLLAQGAHNQFGDLPWTARVEMLMQQWILARPEMRDFLQSRPMVPYTERWMPAVDTMKSLQGWSDVTVTHFRDLGVYGEQILLSVRWGDWIGINDENAAKNWARYWRPEIQSYIHAYRAVTGADLSNPEGVDFTPPSVHLRKRLALQRAR</sequence>
<proteinExistence type="predicted"/>
<accession>A0ABQ4SPA0</accession>
<gene>
    <name evidence="1" type="ORF">GMJLKIPL_5575</name>
</gene>
<protein>
    <submittedName>
        <fullName evidence="1">Uncharacterized protein</fullName>
    </submittedName>
</protein>
<comment type="caution">
    <text evidence="1">The sequence shown here is derived from an EMBL/GenBank/DDBJ whole genome shotgun (WGS) entry which is preliminary data.</text>
</comment>
<evidence type="ECO:0000313" key="1">
    <source>
        <dbReference type="EMBL" id="GJE03618.1"/>
    </source>
</evidence>